<keyword evidence="1" id="KW-0805">Transcription regulation</keyword>
<dbReference type="InterPro" id="IPR009057">
    <property type="entry name" value="Homeodomain-like_sf"/>
</dbReference>
<gene>
    <name evidence="5" type="ORF">IAB93_02595</name>
</gene>
<proteinExistence type="predicted"/>
<accession>A0A9D9I2P3</accession>
<comment type="caution">
    <text evidence="5">The sequence shown here is derived from an EMBL/GenBank/DDBJ whole genome shotgun (WGS) entry which is preliminary data.</text>
</comment>
<dbReference type="GO" id="GO:0003700">
    <property type="term" value="F:DNA-binding transcription factor activity"/>
    <property type="evidence" value="ECO:0007669"/>
    <property type="project" value="InterPro"/>
</dbReference>
<dbReference type="EMBL" id="JADIME010000029">
    <property type="protein sequence ID" value="MBO8464871.1"/>
    <property type="molecule type" value="Genomic_DNA"/>
</dbReference>
<keyword evidence="2" id="KW-0238">DNA-binding</keyword>
<dbReference type="PROSITE" id="PS01124">
    <property type="entry name" value="HTH_ARAC_FAMILY_2"/>
    <property type="match status" value="1"/>
</dbReference>
<dbReference type="SUPFAM" id="SSF46689">
    <property type="entry name" value="Homeodomain-like"/>
    <property type="match status" value="1"/>
</dbReference>
<dbReference type="Pfam" id="PF12833">
    <property type="entry name" value="HTH_18"/>
    <property type="match status" value="1"/>
</dbReference>
<evidence type="ECO:0000259" key="4">
    <source>
        <dbReference type="PROSITE" id="PS01124"/>
    </source>
</evidence>
<dbReference type="PANTHER" id="PTHR43280:SF32">
    <property type="entry name" value="TRANSCRIPTIONAL REGULATORY PROTEIN"/>
    <property type="match status" value="1"/>
</dbReference>
<protein>
    <submittedName>
        <fullName evidence="5">AraC family transcriptional regulator</fullName>
    </submittedName>
</protein>
<dbReference type="GO" id="GO:0043565">
    <property type="term" value="F:sequence-specific DNA binding"/>
    <property type="evidence" value="ECO:0007669"/>
    <property type="project" value="InterPro"/>
</dbReference>
<dbReference type="AlphaFoldDB" id="A0A9D9I2P3"/>
<dbReference type="PANTHER" id="PTHR43280">
    <property type="entry name" value="ARAC-FAMILY TRANSCRIPTIONAL REGULATOR"/>
    <property type="match status" value="1"/>
</dbReference>
<dbReference type="Proteomes" id="UP000823597">
    <property type="component" value="Unassembled WGS sequence"/>
</dbReference>
<reference evidence="5" key="2">
    <citation type="journal article" date="2021" name="PeerJ">
        <title>Extensive microbial diversity within the chicken gut microbiome revealed by metagenomics and culture.</title>
        <authorList>
            <person name="Gilroy R."/>
            <person name="Ravi A."/>
            <person name="Getino M."/>
            <person name="Pursley I."/>
            <person name="Horton D.L."/>
            <person name="Alikhan N.F."/>
            <person name="Baker D."/>
            <person name="Gharbi K."/>
            <person name="Hall N."/>
            <person name="Watson M."/>
            <person name="Adriaenssens E.M."/>
            <person name="Foster-Nyarko E."/>
            <person name="Jarju S."/>
            <person name="Secka A."/>
            <person name="Antonio M."/>
            <person name="Oren A."/>
            <person name="Chaudhuri R.R."/>
            <person name="La Ragione R."/>
            <person name="Hildebrand F."/>
            <person name="Pallen M.J."/>
        </authorList>
    </citation>
    <scope>NUCLEOTIDE SEQUENCE</scope>
    <source>
        <strain evidence="5">10037</strain>
    </source>
</reference>
<organism evidence="5 6">
    <name type="scientific">Candidatus Merdivivens pullistercoris</name>
    <dbReference type="NCBI Taxonomy" id="2840873"/>
    <lineage>
        <taxon>Bacteria</taxon>
        <taxon>Pseudomonadati</taxon>
        <taxon>Bacteroidota</taxon>
        <taxon>Bacteroidia</taxon>
        <taxon>Bacteroidales</taxon>
        <taxon>Muribaculaceae</taxon>
        <taxon>Muribaculaceae incertae sedis</taxon>
        <taxon>Candidatus Merdivivens</taxon>
    </lineage>
</organism>
<name>A0A9D9I2P3_9BACT</name>
<evidence type="ECO:0000313" key="6">
    <source>
        <dbReference type="Proteomes" id="UP000823597"/>
    </source>
</evidence>
<evidence type="ECO:0000256" key="3">
    <source>
        <dbReference type="ARBA" id="ARBA00023163"/>
    </source>
</evidence>
<dbReference type="SMART" id="SM00342">
    <property type="entry name" value="HTH_ARAC"/>
    <property type="match status" value="1"/>
</dbReference>
<evidence type="ECO:0000256" key="1">
    <source>
        <dbReference type="ARBA" id="ARBA00023015"/>
    </source>
</evidence>
<sequence length="279" mass="32693">MENIIQSFFSYSQNPDEACKTGSDHVCIIICTSGKAEIELETRTFYIYEKIFITIGPGKQYRIAGCSKDFRADIYSIRLDLLPIDELKHVYSLKTIYDEEPCRRIPEEKYIMCRFIGHYLKSFQHENDNIYQVPILKNYLNILFYEACNIFLNEQEKKQSSKKKYLTDRFLADVESNFKAERKIPFYARRLGITPKYLSTLVSKETGRSASGWIEEYTLLEAMKLLREGKMTIYQVAYELSFSTPSHFGTFFRKHTGKTPKQFIRANKIISRNEASLPE</sequence>
<feature type="domain" description="HTH araC/xylS-type" evidence="4">
    <location>
        <begin position="168"/>
        <end position="266"/>
    </location>
</feature>
<dbReference type="InterPro" id="IPR018060">
    <property type="entry name" value="HTH_AraC"/>
</dbReference>
<evidence type="ECO:0000256" key="2">
    <source>
        <dbReference type="ARBA" id="ARBA00023125"/>
    </source>
</evidence>
<keyword evidence="3" id="KW-0804">Transcription</keyword>
<evidence type="ECO:0000313" key="5">
    <source>
        <dbReference type="EMBL" id="MBO8464871.1"/>
    </source>
</evidence>
<dbReference type="Gene3D" id="1.10.10.60">
    <property type="entry name" value="Homeodomain-like"/>
    <property type="match status" value="1"/>
</dbReference>
<reference evidence="5" key="1">
    <citation type="submission" date="2020-10" db="EMBL/GenBank/DDBJ databases">
        <authorList>
            <person name="Gilroy R."/>
        </authorList>
    </citation>
    <scope>NUCLEOTIDE SEQUENCE</scope>
    <source>
        <strain evidence="5">10037</strain>
    </source>
</reference>